<gene>
    <name evidence="2" type="ORF">CK203_052916</name>
</gene>
<proteinExistence type="predicted"/>
<reference evidence="2 3" key="1">
    <citation type="journal article" date="2018" name="PLoS Genet.">
        <title>Population sequencing reveals clonal diversity and ancestral inbreeding in the grapevine cultivar Chardonnay.</title>
        <authorList>
            <person name="Roach M.J."/>
            <person name="Johnson D.L."/>
            <person name="Bohlmann J."/>
            <person name="van Vuuren H.J."/>
            <person name="Jones S.J."/>
            <person name="Pretorius I.S."/>
            <person name="Schmidt S.A."/>
            <person name="Borneman A.R."/>
        </authorList>
    </citation>
    <scope>NUCLEOTIDE SEQUENCE [LARGE SCALE GENOMIC DNA]</scope>
    <source>
        <strain evidence="3">cv. Chardonnay</strain>
        <tissue evidence="2">Leaf</tissue>
    </source>
</reference>
<feature type="transmembrane region" description="Helical" evidence="1">
    <location>
        <begin position="125"/>
        <end position="150"/>
    </location>
</feature>
<dbReference type="AlphaFoldDB" id="A0A438GT42"/>
<feature type="transmembrane region" description="Helical" evidence="1">
    <location>
        <begin position="44"/>
        <end position="67"/>
    </location>
</feature>
<dbReference type="PANTHER" id="PTHR33133">
    <property type="entry name" value="OS08G0107100 PROTEIN-RELATED"/>
    <property type="match status" value="1"/>
</dbReference>
<keyword evidence="1" id="KW-0472">Membrane</keyword>
<keyword evidence="1" id="KW-1133">Transmembrane helix</keyword>
<dbReference type="PANTHER" id="PTHR33133:SF21">
    <property type="entry name" value="TRANSMEMBRANE PROTEIN"/>
    <property type="match status" value="1"/>
</dbReference>
<sequence length="234" mass="25571">MGSERGREMRERVAALSPTRFEARHVWKESRAYAISLVRLNALFFFPCYALSLLAAITAVHSTGLSCNGKRPTLDTALTAVRTTWKKPLVTTICVYAVMLVYVLLQRTLVAAAAEAGGLGPVAVAVAIVGLGVEVYLMAVLSLGVVVSVMEERWGWDAIGSGWGLMEGRRFSGWVLSGILVLGSGCIGWEMEETMEGGDWWRVMGFGNKLWLVCLFGVVVPVELCCEYSFLLRV</sequence>
<protein>
    <submittedName>
        <fullName evidence="2">Uncharacterized protein</fullName>
    </submittedName>
</protein>
<feature type="transmembrane region" description="Helical" evidence="1">
    <location>
        <begin position="88"/>
        <end position="105"/>
    </location>
</feature>
<name>A0A438GT42_VITVI</name>
<comment type="caution">
    <text evidence="2">The sequence shown here is derived from an EMBL/GenBank/DDBJ whole genome shotgun (WGS) entry which is preliminary data.</text>
</comment>
<evidence type="ECO:0000313" key="2">
    <source>
        <dbReference type="EMBL" id="RVW75374.1"/>
    </source>
</evidence>
<feature type="transmembrane region" description="Helical" evidence="1">
    <location>
        <begin position="171"/>
        <end position="190"/>
    </location>
</feature>
<organism evidence="2 3">
    <name type="scientific">Vitis vinifera</name>
    <name type="common">Grape</name>
    <dbReference type="NCBI Taxonomy" id="29760"/>
    <lineage>
        <taxon>Eukaryota</taxon>
        <taxon>Viridiplantae</taxon>
        <taxon>Streptophyta</taxon>
        <taxon>Embryophyta</taxon>
        <taxon>Tracheophyta</taxon>
        <taxon>Spermatophyta</taxon>
        <taxon>Magnoliopsida</taxon>
        <taxon>eudicotyledons</taxon>
        <taxon>Gunneridae</taxon>
        <taxon>Pentapetalae</taxon>
        <taxon>rosids</taxon>
        <taxon>Vitales</taxon>
        <taxon>Vitaceae</taxon>
        <taxon>Viteae</taxon>
        <taxon>Vitis</taxon>
    </lineage>
</organism>
<dbReference type="EMBL" id="QGNW01000351">
    <property type="protein sequence ID" value="RVW75374.1"/>
    <property type="molecule type" value="Genomic_DNA"/>
</dbReference>
<evidence type="ECO:0000313" key="3">
    <source>
        <dbReference type="Proteomes" id="UP000288805"/>
    </source>
</evidence>
<dbReference type="Proteomes" id="UP000288805">
    <property type="component" value="Unassembled WGS sequence"/>
</dbReference>
<keyword evidence="1" id="KW-0812">Transmembrane</keyword>
<feature type="transmembrane region" description="Helical" evidence="1">
    <location>
        <begin position="210"/>
        <end position="231"/>
    </location>
</feature>
<accession>A0A438GT42</accession>
<evidence type="ECO:0000256" key="1">
    <source>
        <dbReference type="SAM" id="Phobius"/>
    </source>
</evidence>